<gene>
    <name evidence="1" type="ORF">BB8028_0006g05780</name>
</gene>
<organism evidence="1 2">
    <name type="scientific">Beauveria bassiana</name>
    <name type="common">White muscardine disease fungus</name>
    <name type="synonym">Tritirachium shiotae</name>
    <dbReference type="NCBI Taxonomy" id="176275"/>
    <lineage>
        <taxon>Eukaryota</taxon>
        <taxon>Fungi</taxon>
        <taxon>Dikarya</taxon>
        <taxon>Ascomycota</taxon>
        <taxon>Pezizomycotina</taxon>
        <taxon>Sordariomycetes</taxon>
        <taxon>Hypocreomycetidae</taxon>
        <taxon>Hypocreales</taxon>
        <taxon>Cordycipitaceae</taxon>
        <taxon>Beauveria</taxon>
    </lineage>
</organism>
<proteinExistence type="predicted"/>
<evidence type="ECO:0000313" key="2">
    <source>
        <dbReference type="Proteomes" id="UP000237441"/>
    </source>
</evidence>
<protein>
    <submittedName>
        <fullName evidence="1">Uncharacterized protein</fullName>
    </submittedName>
</protein>
<reference evidence="1 2" key="1">
    <citation type="submission" date="2016-07" db="EMBL/GenBank/DDBJ databases">
        <title>Comparative genomics of the entomopathogenic fungus Beauveria bassiana.</title>
        <authorList>
            <person name="Valero Jimenez C.A."/>
            <person name="Zwaan B.J."/>
            <person name="Van Kan J.A."/>
            <person name="Takken W."/>
            <person name="Debets A.J."/>
            <person name="Schoustra S.E."/>
            <person name="Koenraadt C.J."/>
        </authorList>
    </citation>
    <scope>NUCLEOTIDE SEQUENCE [LARGE SCALE GENOMIC DNA]</scope>
    <source>
        <strain evidence="1 2">ARSEF 8028</strain>
    </source>
</reference>
<dbReference type="EMBL" id="JRHA01000006">
    <property type="protein sequence ID" value="PQK16257.1"/>
    <property type="molecule type" value="Genomic_DNA"/>
</dbReference>
<dbReference type="Proteomes" id="UP000237441">
    <property type="component" value="Unassembled WGS sequence"/>
</dbReference>
<comment type="caution">
    <text evidence="1">The sequence shown here is derived from an EMBL/GenBank/DDBJ whole genome shotgun (WGS) entry which is preliminary data.</text>
</comment>
<evidence type="ECO:0000313" key="1">
    <source>
        <dbReference type="EMBL" id="PQK16257.1"/>
    </source>
</evidence>
<accession>A0A2S7YJH5</accession>
<sequence length="114" mass="12599">MQHLKDDSEAPCMNISDEFGLWHASARRFPVVANKGSAVSLRKVRKSSTVWQAKYTKKQIREGGRQGQSGHQFATKHCCASCTAADFYTKTALLLLPQTSQPCQVHIPHSGSVQ</sequence>
<dbReference type="AlphaFoldDB" id="A0A2S7YJH5"/>
<name>A0A2S7YJH5_BEABA</name>